<gene>
    <name evidence="3" type="ORF">GCM10009126_30140</name>
</gene>
<keyword evidence="1" id="KW-0732">Signal</keyword>
<evidence type="ECO:0000259" key="2">
    <source>
        <dbReference type="Pfam" id="PF10026"/>
    </source>
</evidence>
<organism evidence="3 4">
    <name type="scientific">Rhodanobacter caeni</name>
    <dbReference type="NCBI Taxonomy" id="657654"/>
    <lineage>
        <taxon>Bacteria</taxon>
        <taxon>Pseudomonadati</taxon>
        <taxon>Pseudomonadota</taxon>
        <taxon>Gammaproteobacteria</taxon>
        <taxon>Lysobacterales</taxon>
        <taxon>Rhodanobacteraceae</taxon>
        <taxon>Rhodanobacter</taxon>
    </lineage>
</organism>
<feature type="domain" description="DUF2268" evidence="2">
    <location>
        <begin position="164"/>
        <end position="282"/>
    </location>
</feature>
<sequence>MRRPIPALLLALFSALAQAVTPPEPPSTTPRQPVVRIDDVARFYAVYDKTDGKPSAATLQADYLDIGSPGLQQFVTARISSAGKLADAIAKSPQDFRDARRCVAMLPAARDQLRQVFSALTRLDPQATFPPVTIVIGRNNTAGTTTANGVTIGLEVICRSNWLNPDVTQRLVHLIAHEYVHVQQPAAQVAPPANATVLFASLVEGGAEFIGELTSGEVLNIHLTRWTQDKACRIERDFRAHAMDTDMSHWLYNGPGTPETPGDLGYWVGYRIARAYYAHASDKPRAIQDILNVNNDNAASFLERSGWRADEDCTAESAQSRRE</sequence>
<dbReference type="Proteomes" id="UP001500657">
    <property type="component" value="Unassembled WGS sequence"/>
</dbReference>
<reference evidence="3 4" key="1">
    <citation type="journal article" date="2019" name="Int. J. Syst. Evol. Microbiol.">
        <title>The Global Catalogue of Microorganisms (GCM) 10K type strain sequencing project: providing services to taxonomists for standard genome sequencing and annotation.</title>
        <authorList>
            <consortium name="The Broad Institute Genomics Platform"/>
            <consortium name="The Broad Institute Genome Sequencing Center for Infectious Disease"/>
            <person name="Wu L."/>
            <person name="Ma J."/>
        </authorList>
    </citation>
    <scope>NUCLEOTIDE SEQUENCE [LARGE SCALE GENOMIC DNA]</scope>
    <source>
        <strain evidence="3 4">JCM 16242</strain>
    </source>
</reference>
<comment type="caution">
    <text evidence="3">The sequence shown here is derived from an EMBL/GenBank/DDBJ whole genome shotgun (WGS) entry which is preliminary data.</text>
</comment>
<dbReference type="InterPro" id="IPR018728">
    <property type="entry name" value="DUF2268"/>
</dbReference>
<feature type="chain" id="PRO_5046962397" description="DUF2268 domain-containing protein" evidence="1">
    <location>
        <begin position="20"/>
        <end position="323"/>
    </location>
</feature>
<proteinExistence type="predicted"/>
<keyword evidence="4" id="KW-1185">Reference proteome</keyword>
<dbReference type="Pfam" id="PF10026">
    <property type="entry name" value="DUF2268"/>
    <property type="match status" value="1"/>
</dbReference>
<name>A0ABN0UV50_9GAMM</name>
<accession>A0ABN0UV50</accession>
<evidence type="ECO:0000313" key="4">
    <source>
        <dbReference type="Proteomes" id="UP001500657"/>
    </source>
</evidence>
<evidence type="ECO:0000256" key="1">
    <source>
        <dbReference type="SAM" id="SignalP"/>
    </source>
</evidence>
<evidence type="ECO:0000313" key="3">
    <source>
        <dbReference type="EMBL" id="GAA0262487.1"/>
    </source>
</evidence>
<feature type="signal peptide" evidence="1">
    <location>
        <begin position="1"/>
        <end position="19"/>
    </location>
</feature>
<dbReference type="EMBL" id="BAAAFO010000004">
    <property type="protein sequence ID" value="GAA0262487.1"/>
    <property type="molecule type" value="Genomic_DNA"/>
</dbReference>
<dbReference type="RefSeq" id="WP_343883628.1">
    <property type="nucleotide sequence ID" value="NZ_BAAAFO010000004.1"/>
</dbReference>
<protein>
    <recommendedName>
        <fullName evidence="2">DUF2268 domain-containing protein</fullName>
    </recommendedName>
</protein>